<dbReference type="Proteomes" id="UP000199708">
    <property type="component" value="Unassembled WGS sequence"/>
</dbReference>
<comment type="subcellular location">
    <subcellularLocation>
        <location evidence="2">Cytoplasm</location>
    </subcellularLocation>
</comment>
<evidence type="ECO:0000313" key="4">
    <source>
        <dbReference type="Proteomes" id="UP000199708"/>
    </source>
</evidence>
<dbReference type="Pfam" id="PF05979">
    <property type="entry name" value="DUF896"/>
    <property type="match status" value="1"/>
</dbReference>
<organism evidence="3 4">
    <name type="scientific">Facklamia miroungae</name>
    <dbReference type="NCBI Taxonomy" id="120956"/>
    <lineage>
        <taxon>Bacteria</taxon>
        <taxon>Bacillati</taxon>
        <taxon>Bacillota</taxon>
        <taxon>Bacilli</taxon>
        <taxon>Lactobacillales</taxon>
        <taxon>Aerococcaceae</taxon>
        <taxon>Facklamia</taxon>
    </lineage>
</organism>
<gene>
    <name evidence="3" type="ORF">SAMN05421791_102318</name>
</gene>
<dbReference type="EMBL" id="FNCK01000002">
    <property type="protein sequence ID" value="SDG04922.1"/>
    <property type="molecule type" value="Genomic_DNA"/>
</dbReference>
<dbReference type="HAMAP" id="MF_01103">
    <property type="entry name" value="UPF0291"/>
    <property type="match status" value="1"/>
</dbReference>
<evidence type="ECO:0000313" key="3">
    <source>
        <dbReference type="EMBL" id="SDG04922.1"/>
    </source>
</evidence>
<accession>A0A1G7R2D3</accession>
<keyword evidence="4" id="KW-1185">Reference proteome</keyword>
<sequence>MLSSSKIARINELAKLQKAKGLTEAEKEEQKQLRQEYLKAFRQHMAKQVEGVKIVDQDGNDLTPEKVKQIQKAKGLHNRI</sequence>
<keyword evidence="1 2" id="KW-0963">Cytoplasm</keyword>
<dbReference type="OrthoDB" id="390105at2"/>
<dbReference type="PANTHER" id="PTHR37300">
    <property type="entry name" value="UPF0291 PROTEIN CBO2609/CLC_2481"/>
    <property type="match status" value="1"/>
</dbReference>
<evidence type="ECO:0000256" key="2">
    <source>
        <dbReference type="HAMAP-Rule" id="MF_01103"/>
    </source>
</evidence>
<protein>
    <recommendedName>
        <fullName evidence="2">UPF0291 protein SAMN05421791_102318</fullName>
    </recommendedName>
</protein>
<name>A0A1G7R2D3_9LACT</name>
<dbReference type="GO" id="GO:0005737">
    <property type="term" value="C:cytoplasm"/>
    <property type="evidence" value="ECO:0007669"/>
    <property type="project" value="UniProtKB-SubCell"/>
</dbReference>
<reference evidence="3 4" key="1">
    <citation type="submission" date="2016-10" db="EMBL/GenBank/DDBJ databases">
        <authorList>
            <person name="de Groot N.N."/>
        </authorList>
    </citation>
    <scope>NUCLEOTIDE SEQUENCE [LARGE SCALE GENOMIC DNA]</scope>
    <source>
        <strain evidence="3 4">ATCC BAA-466</strain>
    </source>
</reference>
<dbReference type="AlphaFoldDB" id="A0A1G7R2D3"/>
<evidence type="ECO:0000256" key="1">
    <source>
        <dbReference type="ARBA" id="ARBA00022490"/>
    </source>
</evidence>
<proteinExistence type="inferred from homology"/>
<dbReference type="InterPro" id="IPR009242">
    <property type="entry name" value="DUF896"/>
</dbReference>
<dbReference type="SUPFAM" id="SSF158221">
    <property type="entry name" value="YnzC-like"/>
    <property type="match status" value="1"/>
</dbReference>
<comment type="similarity">
    <text evidence="2">Belongs to the UPF0291 family.</text>
</comment>
<dbReference type="STRING" id="120956.SAMN05421791_102318"/>
<dbReference type="PANTHER" id="PTHR37300:SF1">
    <property type="entry name" value="UPF0291 PROTEIN YNZC"/>
    <property type="match status" value="1"/>
</dbReference>
<dbReference type="Gene3D" id="1.10.287.540">
    <property type="entry name" value="Helix hairpin bin"/>
    <property type="match status" value="1"/>
</dbReference>
<dbReference type="RefSeq" id="WP_090289388.1">
    <property type="nucleotide sequence ID" value="NZ_FNCK01000002.1"/>
</dbReference>